<accession>A0A0G2GHP5</accession>
<reference evidence="9 11" key="3">
    <citation type="submission" date="2017-01" db="EMBL/GenBank/DDBJ databases">
        <title>Draft genome sequence of Diplodia seriata F98.1, a fungal species involved in grapevine trunk diseases.</title>
        <authorList>
            <person name="Robert-Siegwald G."/>
            <person name="Vallet J."/>
            <person name="Abou-Mansour E."/>
            <person name="Xu J."/>
            <person name="Rey P."/>
            <person name="Bertsch C."/>
            <person name="Rego C."/>
            <person name="Larignon P."/>
            <person name="Fontaine F."/>
            <person name="Lebrun M.-H."/>
        </authorList>
    </citation>
    <scope>NUCLEOTIDE SEQUENCE [LARGE SCALE GENOMIC DNA]</scope>
    <source>
        <strain evidence="9 11">F98.1</strain>
    </source>
</reference>
<evidence type="ECO:0000313" key="11">
    <source>
        <dbReference type="Proteomes" id="UP000190776"/>
    </source>
</evidence>
<evidence type="ECO:0000256" key="4">
    <source>
        <dbReference type="ARBA" id="ARBA00022989"/>
    </source>
</evidence>
<dbReference type="Pfam" id="PF03661">
    <property type="entry name" value="TMEM33_Pom33"/>
    <property type="match status" value="1"/>
</dbReference>
<keyword evidence="3 6" id="KW-0812">Transmembrane</keyword>
<evidence type="ECO:0000313" key="8">
    <source>
        <dbReference type="EMBL" id="KKY23108.1"/>
    </source>
</evidence>
<feature type="transmembrane region" description="Helical" evidence="6">
    <location>
        <begin position="184"/>
        <end position="209"/>
    </location>
</feature>
<evidence type="ECO:0000313" key="10">
    <source>
        <dbReference type="Proteomes" id="UP000034182"/>
    </source>
</evidence>
<dbReference type="Proteomes" id="UP000034182">
    <property type="component" value="Unassembled WGS sequence"/>
</dbReference>
<dbReference type="GO" id="GO:0071786">
    <property type="term" value="P:endoplasmic reticulum tubular network organization"/>
    <property type="evidence" value="ECO:0007669"/>
    <property type="project" value="TreeGrafter"/>
</dbReference>
<dbReference type="GO" id="GO:0016020">
    <property type="term" value="C:membrane"/>
    <property type="evidence" value="ECO:0007669"/>
    <property type="project" value="UniProtKB-SubCell"/>
</dbReference>
<reference evidence="7 12" key="4">
    <citation type="submission" date="2024-02" db="EMBL/GenBank/DDBJ databases">
        <title>De novo assembly and annotation of 12 fungi associated with fruit tree decline syndrome in Ontario, Canada.</title>
        <authorList>
            <person name="Sulman M."/>
            <person name="Ellouze W."/>
            <person name="Ilyukhin E."/>
        </authorList>
    </citation>
    <scope>NUCLEOTIDE SEQUENCE [LARGE SCALE GENOMIC DNA]</scope>
    <source>
        <strain evidence="7 12">FDS-637</strain>
    </source>
</reference>
<dbReference type="Proteomes" id="UP001430584">
    <property type="component" value="Unassembled WGS sequence"/>
</dbReference>
<evidence type="ECO:0000256" key="1">
    <source>
        <dbReference type="ARBA" id="ARBA00004141"/>
    </source>
</evidence>
<dbReference type="InterPro" id="IPR005344">
    <property type="entry name" value="TMEM33/Pom33"/>
</dbReference>
<dbReference type="RefSeq" id="XP_066637587.1">
    <property type="nucleotide sequence ID" value="XM_066772308.1"/>
</dbReference>
<keyword evidence="4 6" id="KW-1133">Transmembrane helix</keyword>
<evidence type="ECO:0000256" key="5">
    <source>
        <dbReference type="ARBA" id="ARBA00023136"/>
    </source>
</evidence>
<feature type="transmembrane region" description="Helical" evidence="6">
    <location>
        <begin position="21"/>
        <end position="40"/>
    </location>
</feature>
<evidence type="ECO:0000256" key="6">
    <source>
        <dbReference type="SAM" id="Phobius"/>
    </source>
</evidence>
<comment type="similarity">
    <text evidence="2">Belongs to the PER33/POM33 family.</text>
</comment>
<evidence type="ECO:0000313" key="7">
    <source>
        <dbReference type="EMBL" id="KAL0264847.1"/>
    </source>
</evidence>
<keyword evidence="12" id="KW-1185">Reference proteome</keyword>
<comment type="caution">
    <text evidence="8">The sequence shown here is derived from an EMBL/GenBank/DDBJ whole genome shotgun (WGS) entry which is preliminary data.</text>
</comment>
<reference evidence="8 10" key="1">
    <citation type="submission" date="2015-03" db="EMBL/GenBank/DDBJ databases">
        <authorList>
            <person name="Morales-Cruz A."/>
            <person name="Amrine K.C."/>
            <person name="Cantu D."/>
        </authorList>
    </citation>
    <scope>NUCLEOTIDE SEQUENCE [LARGE SCALE GENOMIC DNA]</scope>
    <source>
        <strain evidence="8">DS831</strain>
    </source>
</reference>
<keyword evidence="5 6" id="KW-0472">Membrane</keyword>
<reference evidence="8 10" key="2">
    <citation type="submission" date="2015-05" db="EMBL/GenBank/DDBJ databases">
        <title>Distinctive expansion of gene families associated with plant cell wall degradation and secondary metabolism in the genomes of grapevine trunk pathogens.</title>
        <authorList>
            <person name="Lawrence D.P."/>
            <person name="Travadon R."/>
            <person name="Rolshausen P.E."/>
            <person name="Baumgartner K."/>
        </authorList>
    </citation>
    <scope>NUCLEOTIDE SEQUENCE [LARGE SCALE GENOMIC DNA]</scope>
    <source>
        <strain evidence="8">DS831</strain>
    </source>
</reference>
<gene>
    <name evidence="7" type="primary">POM33</name>
    <name evidence="9" type="ORF">BK809_0006475</name>
    <name evidence="7" type="ORF">SLS55_000800</name>
    <name evidence="8" type="ORF">UCDDS831_g03233</name>
</gene>
<dbReference type="GeneID" id="92004885"/>
<protein>
    <submittedName>
        <fullName evidence="9">Pore membrane protein of 33 kDa</fullName>
    </submittedName>
    <submittedName>
        <fullName evidence="8">Putative endoplasmic reticulum protein</fullName>
    </submittedName>
    <submittedName>
        <fullName evidence="7">Transmembrane nucleoporin</fullName>
    </submittedName>
</protein>
<dbReference type="AlphaFoldDB" id="A0A0G2GHP5"/>
<proteinExistence type="inferred from homology"/>
<name>A0A0G2GHP5_9PEZI</name>
<dbReference type="EMBL" id="JAJVCZ030000001">
    <property type="protein sequence ID" value="KAL0264847.1"/>
    <property type="molecule type" value="Genomic_DNA"/>
</dbReference>
<feature type="transmembrane region" description="Helical" evidence="6">
    <location>
        <begin position="60"/>
        <end position="77"/>
    </location>
</feature>
<comment type="subcellular location">
    <subcellularLocation>
        <location evidence="1">Membrane</location>
        <topology evidence="1">Multi-pass membrane protein</topology>
    </subcellularLocation>
</comment>
<sequence>MAPPPPASMPLQQRLLQLAQSLQFAWFGGHLTLLFCTLRYGLSWLTFNFYSRMARFSYRLAFVAAAVTYGIVVYKAYRARVRAGKQGGALSMIADENVQYLIMALLWLYNSLQVPLALLPFAVYSVFHVLTYTRTNLLPVLQPQPPAAEGAKPNQSAISNTIGRFVKEYYDTSMTLVAVLEIALWFRVLGSAILFQRGSWALLIFYTAFFRARISQSTFVQSAIQQLTARADALVQQQSTPPPARQAWETVKGLAKQAFDATDLNKYAGGAAGPKKAQ</sequence>
<organism evidence="8 10">
    <name type="scientific">Diplodia seriata</name>
    <dbReference type="NCBI Taxonomy" id="420778"/>
    <lineage>
        <taxon>Eukaryota</taxon>
        <taxon>Fungi</taxon>
        <taxon>Dikarya</taxon>
        <taxon>Ascomycota</taxon>
        <taxon>Pezizomycotina</taxon>
        <taxon>Dothideomycetes</taxon>
        <taxon>Dothideomycetes incertae sedis</taxon>
        <taxon>Botryosphaeriales</taxon>
        <taxon>Botryosphaeriaceae</taxon>
        <taxon>Diplodia</taxon>
    </lineage>
</organism>
<feature type="transmembrane region" description="Helical" evidence="6">
    <location>
        <begin position="98"/>
        <end position="127"/>
    </location>
</feature>
<dbReference type="STRING" id="420778.A0A0G2GHP5"/>
<dbReference type="InterPro" id="IPR051645">
    <property type="entry name" value="PER33/POM33_regulator"/>
</dbReference>
<evidence type="ECO:0000313" key="12">
    <source>
        <dbReference type="Proteomes" id="UP001430584"/>
    </source>
</evidence>
<dbReference type="GO" id="GO:0005783">
    <property type="term" value="C:endoplasmic reticulum"/>
    <property type="evidence" value="ECO:0007669"/>
    <property type="project" value="TreeGrafter"/>
</dbReference>
<evidence type="ECO:0000256" key="2">
    <source>
        <dbReference type="ARBA" id="ARBA00007322"/>
    </source>
</evidence>
<evidence type="ECO:0000256" key="3">
    <source>
        <dbReference type="ARBA" id="ARBA00022692"/>
    </source>
</evidence>
<dbReference type="EMBL" id="MSZU01000114">
    <property type="protein sequence ID" value="OMP82165.1"/>
    <property type="molecule type" value="Genomic_DNA"/>
</dbReference>
<dbReference type="PANTHER" id="PTHR12703:SF4">
    <property type="entry name" value="TRANSMEMBRANE PROTEIN 33"/>
    <property type="match status" value="1"/>
</dbReference>
<dbReference type="OrthoDB" id="5581259at2759"/>
<dbReference type="EMBL" id="LAQI01000070">
    <property type="protein sequence ID" value="KKY23108.1"/>
    <property type="molecule type" value="Genomic_DNA"/>
</dbReference>
<evidence type="ECO:0000313" key="9">
    <source>
        <dbReference type="EMBL" id="OMP82165.1"/>
    </source>
</evidence>
<dbReference type="Proteomes" id="UP000190776">
    <property type="component" value="Unassembled WGS sequence"/>
</dbReference>
<dbReference type="PANTHER" id="PTHR12703">
    <property type="entry name" value="TRANSMEMBRANE PROTEIN 33"/>
    <property type="match status" value="1"/>
</dbReference>
<dbReference type="GO" id="GO:0061024">
    <property type="term" value="P:membrane organization"/>
    <property type="evidence" value="ECO:0007669"/>
    <property type="project" value="TreeGrafter"/>
</dbReference>